<reference evidence="6 7" key="1">
    <citation type="submission" date="2024-04" db="EMBL/GenBank/DDBJ databases">
        <authorList>
            <person name="Cremers G."/>
        </authorList>
    </citation>
    <scope>NUCLEOTIDE SEQUENCE [LARGE SCALE GENOMIC DNA]</scope>
    <source>
        <strain evidence="6">MeCH1-AG</strain>
    </source>
</reference>
<dbReference type="Gene3D" id="3.40.50.720">
    <property type="entry name" value="NAD(P)-binding Rossmann-like Domain"/>
    <property type="match status" value="1"/>
</dbReference>
<dbReference type="PANTHER" id="PTHR43060:SF15">
    <property type="entry name" value="3-HYDROXYISOBUTYRATE DEHYDROGENASE-LIKE 1, MITOCHONDRIAL-RELATED"/>
    <property type="match status" value="1"/>
</dbReference>
<dbReference type="InterPro" id="IPR002204">
    <property type="entry name" value="3-OH-isobutyrate_DH-rel_CS"/>
</dbReference>
<evidence type="ECO:0000313" key="7">
    <source>
        <dbReference type="Proteomes" id="UP001497493"/>
    </source>
</evidence>
<protein>
    <submittedName>
        <fullName evidence="6">2-hydroxy-3-oxopropionate reductase</fullName>
        <ecNumber evidence="6">1.1.1.60</ecNumber>
    </submittedName>
</protein>
<evidence type="ECO:0000256" key="2">
    <source>
        <dbReference type="ARBA" id="ARBA00023002"/>
    </source>
</evidence>
<dbReference type="Gene3D" id="1.10.1040.10">
    <property type="entry name" value="N-(1-d-carboxylethyl)-l-norvaline Dehydrogenase, domain 2"/>
    <property type="match status" value="1"/>
</dbReference>
<organism evidence="6 7">
    <name type="scientific">Candidatus Methylocalor cossyra</name>
    <dbReference type="NCBI Taxonomy" id="3108543"/>
    <lineage>
        <taxon>Bacteria</taxon>
        <taxon>Pseudomonadati</taxon>
        <taxon>Pseudomonadota</taxon>
        <taxon>Gammaproteobacteria</taxon>
        <taxon>Methylococcales</taxon>
        <taxon>Methylococcaceae</taxon>
        <taxon>Candidatus Methylocalor</taxon>
    </lineage>
</organism>
<evidence type="ECO:0000256" key="1">
    <source>
        <dbReference type="ARBA" id="ARBA00009080"/>
    </source>
</evidence>
<evidence type="ECO:0000256" key="3">
    <source>
        <dbReference type="ARBA" id="ARBA00023027"/>
    </source>
</evidence>
<sequence length="293" mass="30612">MKTGLIGLGAMGARMARNLAKHRLLAAVWNRTEGVARNLAEQLAVPCAESPARLAEAVDAVLLCVAADRDVLEVIQRLLPGLRPTSLVIDLSTVSPETARQAASLVAERGAEFLDAPVTGGVEGAENGTLAIMVGGEVSTFHRARPVLAAIGNRIVHMGPSGAGQAAKAVNQIMAAGINQAVTEALAFGAHLGLPMDRLIEVVAGGAAGNWFLEKRGPTLVRGSFQPGFKLALHYKDLRICKAQAEQLGIATPVLDLTLRDYAQLLEQGYGTEDISALYRLKRPGGATTGSAS</sequence>
<evidence type="ECO:0000259" key="5">
    <source>
        <dbReference type="Pfam" id="PF14833"/>
    </source>
</evidence>
<dbReference type="PANTHER" id="PTHR43060">
    <property type="entry name" value="3-HYDROXYISOBUTYRATE DEHYDROGENASE-LIKE 1, MITOCHONDRIAL-RELATED"/>
    <property type="match status" value="1"/>
</dbReference>
<dbReference type="InterPro" id="IPR008927">
    <property type="entry name" value="6-PGluconate_DH-like_C_sf"/>
</dbReference>
<dbReference type="SUPFAM" id="SSF51735">
    <property type="entry name" value="NAD(P)-binding Rossmann-fold domains"/>
    <property type="match status" value="1"/>
</dbReference>
<dbReference type="RefSeq" id="WP_348758258.1">
    <property type="nucleotide sequence ID" value="NZ_OZ026884.1"/>
</dbReference>
<evidence type="ECO:0000313" key="6">
    <source>
        <dbReference type="EMBL" id="CAL1241765.1"/>
    </source>
</evidence>
<dbReference type="GO" id="GO:0008679">
    <property type="term" value="F:2-hydroxy-3-oxopropionate reductase activity"/>
    <property type="evidence" value="ECO:0007669"/>
    <property type="project" value="UniProtKB-EC"/>
</dbReference>
<keyword evidence="2 6" id="KW-0560">Oxidoreductase</keyword>
<keyword evidence="3" id="KW-0520">NAD</keyword>
<feature type="domain" description="6-phosphogluconate dehydrogenase NADP-binding" evidence="4">
    <location>
        <begin position="3"/>
        <end position="159"/>
    </location>
</feature>
<gene>
    <name evidence="6" type="ORF">MECH1_V1_2989</name>
</gene>
<feature type="domain" description="3-hydroxyisobutyrate dehydrogenase-like NAD-binding" evidence="5">
    <location>
        <begin position="162"/>
        <end position="281"/>
    </location>
</feature>
<dbReference type="InterPro" id="IPR015815">
    <property type="entry name" value="HIBADH-related"/>
</dbReference>
<proteinExistence type="inferred from homology"/>
<dbReference type="InterPro" id="IPR029154">
    <property type="entry name" value="HIBADH-like_NADP-bd"/>
</dbReference>
<dbReference type="SUPFAM" id="SSF48179">
    <property type="entry name" value="6-phosphogluconate dehydrogenase C-terminal domain-like"/>
    <property type="match status" value="1"/>
</dbReference>
<dbReference type="Pfam" id="PF14833">
    <property type="entry name" value="NAD_binding_11"/>
    <property type="match status" value="1"/>
</dbReference>
<dbReference type="Proteomes" id="UP001497493">
    <property type="component" value="Chromosome"/>
</dbReference>
<dbReference type="InterPro" id="IPR036291">
    <property type="entry name" value="NAD(P)-bd_dom_sf"/>
</dbReference>
<dbReference type="PIRSF" id="PIRSF000103">
    <property type="entry name" value="HIBADH"/>
    <property type="match status" value="1"/>
</dbReference>
<evidence type="ECO:0000259" key="4">
    <source>
        <dbReference type="Pfam" id="PF03446"/>
    </source>
</evidence>
<dbReference type="PROSITE" id="PS00895">
    <property type="entry name" value="3_HYDROXYISOBUT_DH"/>
    <property type="match status" value="1"/>
</dbReference>
<name>A0ABM9NM92_9GAMM</name>
<dbReference type="InterPro" id="IPR006115">
    <property type="entry name" value="6PGDH_NADP-bd"/>
</dbReference>
<dbReference type="EMBL" id="OZ026884">
    <property type="protein sequence ID" value="CAL1241765.1"/>
    <property type="molecule type" value="Genomic_DNA"/>
</dbReference>
<accession>A0ABM9NM92</accession>
<dbReference type="InterPro" id="IPR013328">
    <property type="entry name" value="6PGD_dom2"/>
</dbReference>
<comment type="similarity">
    <text evidence="1">Belongs to the HIBADH-related family.</text>
</comment>
<dbReference type="Pfam" id="PF03446">
    <property type="entry name" value="NAD_binding_2"/>
    <property type="match status" value="1"/>
</dbReference>
<dbReference type="EC" id="1.1.1.60" evidence="6"/>
<keyword evidence="7" id="KW-1185">Reference proteome</keyword>